<dbReference type="Gene3D" id="3.90.180.10">
    <property type="entry name" value="Medium-chain alcohol dehydrogenases, catalytic domain"/>
    <property type="match status" value="1"/>
</dbReference>
<keyword evidence="8" id="KW-1185">Reference proteome</keyword>
<reference evidence="7" key="1">
    <citation type="journal article" date="2014" name="Int. J. Syst. Evol. Microbiol.">
        <title>Complete genome sequence of Corynebacterium casei LMG S-19264T (=DSM 44701T), isolated from a smear-ripened cheese.</title>
        <authorList>
            <consortium name="US DOE Joint Genome Institute (JGI-PGF)"/>
            <person name="Walter F."/>
            <person name="Albersmeier A."/>
            <person name="Kalinowski J."/>
            <person name="Ruckert C."/>
        </authorList>
    </citation>
    <scope>NUCLEOTIDE SEQUENCE</scope>
    <source>
        <strain evidence="7">CGMCC 1.15725</strain>
    </source>
</reference>
<dbReference type="Proteomes" id="UP000646365">
    <property type="component" value="Unassembled WGS sequence"/>
</dbReference>
<keyword evidence="3" id="KW-0963">Cytoplasm</keyword>
<dbReference type="InterPro" id="IPR051603">
    <property type="entry name" value="Zinc-ADH_QOR/CCCR"/>
</dbReference>
<gene>
    <name evidence="7" type="ORF">GCM10011611_66790</name>
</gene>
<comment type="subunit">
    <text evidence="2">Homotetramer.</text>
</comment>
<protein>
    <submittedName>
        <fullName evidence="7">Quinone oxidoreductase</fullName>
    </submittedName>
</protein>
<dbReference type="PANTHER" id="PTHR44154">
    <property type="entry name" value="QUINONE OXIDOREDUCTASE"/>
    <property type="match status" value="1"/>
</dbReference>
<dbReference type="PROSITE" id="PS01162">
    <property type="entry name" value="QOR_ZETA_CRYSTAL"/>
    <property type="match status" value="1"/>
</dbReference>
<dbReference type="GO" id="GO:0005737">
    <property type="term" value="C:cytoplasm"/>
    <property type="evidence" value="ECO:0007669"/>
    <property type="project" value="UniProtKB-SubCell"/>
</dbReference>
<dbReference type="InterPro" id="IPR002364">
    <property type="entry name" value="Quin_OxRdtase/zeta-crystal_CS"/>
</dbReference>
<dbReference type="Pfam" id="PF08240">
    <property type="entry name" value="ADH_N"/>
    <property type="match status" value="1"/>
</dbReference>
<name>A0A8J2Z1R8_9PROT</name>
<dbReference type="EMBL" id="BMJQ01000036">
    <property type="protein sequence ID" value="GGF51010.1"/>
    <property type="molecule type" value="Genomic_DNA"/>
</dbReference>
<proteinExistence type="predicted"/>
<sequence>MFDQEFPIMSLPHSMRALVLETYGQPLVARTLPVPTPKAGEVLVRVAASGVNPLDLKIKAGQAAHAQMQPPAVLGIDLAGTVVVVGPGVDRFRPGDEVYGMTGGVGGLQGSLAEYAAVDADLLALKPANLTMREAAALPLIFITAWEGLVDRAAVRAGQKVLVQGGAGGVGHIAIQLAKAYGAEVFATDGAAKREIIERLGATAIDYKTTTVADYVTAHTDGAGFDIVYDTAGGASLDASFEAVRAYGGHVMSCLGWGTHALAPLSFKAATYSGVFTLMPMLTGKHRAHHGEIMAAATKLVEAGKLAPRLDPRRFTLEAVEDAHAALANRSAQGKIVVEVAA</sequence>
<dbReference type="InterPro" id="IPR036291">
    <property type="entry name" value="NAD(P)-bd_dom_sf"/>
</dbReference>
<evidence type="ECO:0000313" key="8">
    <source>
        <dbReference type="Proteomes" id="UP000646365"/>
    </source>
</evidence>
<dbReference type="InterPro" id="IPR013154">
    <property type="entry name" value="ADH-like_N"/>
</dbReference>
<dbReference type="GO" id="GO:0008270">
    <property type="term" value="F:zinc ion binding"/>
    <property type="evidence" value="ECO:0007669"/>
    <property type="project" value="InterPro"/>
</dbReference>
<evidence type="ECO:0000313" key="7">
    <source>
        <dbReference type="EMBL" id="GGF51010.1"/>
    </source>
</evidence>
<evidence type="ECO:0000256" key="1">
    <source>
        <dbReference type="ARBA" id="ARBA00004496"/>
    </source>
</evidence>
<dbReference type="InterPro" id="IPR011032">
    <property type="entry name" value="GroES-like_sf"/>
</dbReference>
<comment type="subcellular location">
    <subcellularLocation>
        <location evidence="1">Cytoplasm</location>
    </subcellularLocation>
</comment>
<feature type="domain" description="Enoyl reductase (ER)" evidence="6">
    <location>
        <begin position="24"/>
        <end position="338"/>
    </location>
</feature>
<comment type="caution">
    <text evidence="7">The sequence shown here is derived from an EMBL/GenBank/DDBJ whole genome shotgun (WGS) entry which is preliminary data.</text>
</comment>
<dbReference type="SUPFAM" id="SSF50129">
    <property type="entry name" value="GroES-like"/>
    <property type="match status" value="1"/>
</dbReference>
<dbReference type="Gene3D" id="3.40.50.720">
    <property type="entry name" value="NAD(P)-binding Rossmann-like Domain"/>
    <property type="match status" value="1"/>
</dbReference>
<keyword evidence="5" id="KW-0694">RNA-binding</keyword>
<dbReference type="AlphaFoldDB" id="A0A8J2Z1R8"/>
<organism evidence="7 8">
    <name type="scientific">Aliidongia dinghuensis</name>
    <dbReference type="NCBI Taxonomy" id="1867774"/>
    <lineage>
        <taxon>Bacteria</taxon>
        <taxon>Pseudomonadati</taxon>
        <taxon>Pseudomonadota</taxon>
        <taxon>Alphaproteobacteria</taxon>
        <taxon>Rhodospirillales</taxon>
        <taxon>Dongiaceae</taxon>
        <taxon>Aliidongia</taxon>
    </lineage>
</organism>
<reference evidence="7" key="2">
    <citation type="submission" date="2020-09" db="EMBL/GenBank/DDBJ databases">
        <authorList>
            <person name="Sun Q."/>
            <person name="Zhou Y."/>
        </authorList>
    </citation>
    <scope>NUCLEOTIDE SEQUENCE</scope>
    <source>
        <strain evidence="7">CGMCC 1.15725</strain>
    </source>
</reference>
<dbReference type="GO" id="GO:0003723">
    <property type="term" value="F:RNA binding"/>
    <property type="evidence" value="ECO:0007669"/>
    <property type="project" value="UniProtKB-KW"/>
</dbReference>
<evidence type="ECO:0000256" key="2">
    <source>
        <dbReference type="ARBA" id="ARBA00011881"/>
    </source>
</evidence>
<evidence type="ECO:0000256" key="5">
    <source>
        <dbReference type="ARBA" id="ARBA00022884"/>
    </source>
</evidence>
<dbReference type="CDD" id="cd08272">
    <property type="entry name" value="MDR6"/>
    <property type="match status" value="1"/>
</dbReference>
<dbReference type="InterPro" id="IPR020843">
    <property type="entry name" value="ER"/>
</dbReference>
<dbReference type="Pfam" id="PF13602">
    <property type="entry name" value="ADH_zinc_N_2"/>
    <property type="match status" value="1"/>
</dbReference>
<dbReference type="SUPFAM" id="SSF51735">
    <property type="entry name" value="NAD(P)-binding Rossmann-fold domains"/>
    <property type="match status" value="1"/>
</dbReference>
<evidence type="ECO:0000256" key="4">
    <source>
        <dbReference type="ARBA" id="ARBA00022857"/>
    </source>
</evidence>
<accession>A0A8J2Z1R8</accession>
<evidence type="ECO:0000259" key="6">
    <source>
        <dbReference type="SMART" id="SM00829"/>
    </source>
</evidence>
<dbReference type="GO" id="GO:0016491">
    <property type="term" value="F:oxidoreductase activity"/>
    <property type="evidence" value="ECO:0007669"/>
    <property type="project" value="InterPro"/>
</dbReference>
<dbReference type="PANTHER" id="PTHR44154:SF1">
    <property type="entry name" value="QUINONE OXIDOREDUCTASE"/>
    <property type="match status" value="1"/>
</dbReference>
<dbReference type="SMART" id="SM00829">
    <property type="entry name" value="PKS_ER"/>
    <property type="match status" value="1"/>
</dbReference>
<keyword evidence="4" id="KW-0521">NADP</keyword>
<evidence type="ECO:0000256" key="3">
    <source>
        <dbReference type="ARBA" id="ARBA00022490"/>
    </source>
</evidence>